<organism evidence="1 2">
    <name type="scientific">Phyllosticta citricarpa</name>
    <dbReference type="NCBI Taxonomy" id="55181"/>
    <lineage>
        <taxon>Eukaryota</taxon>
        <taxon>Fungi</taxon>
        <taxon>Dikarya</taxon>
        <taxon>Ascomycota</taxon>
        <taxon>Pezizomycotina</taxon>
        <taxon>Dothideomycetes</taxon>
        <taxon>Dothideomycetes incertae sedis</taxon>
        <taxon>Botryosphaeriales</taxon>
        <taxon>Phyllostictaceae</taxon>
        <taxon>Phyllosticta</taxon>
    </lineage>
</organism>
<dbReference type="EMBL" id="JBBPDW010000011">
    <property type="protein sequence ID" value="KAK7548224.1"/>
    <property type="molecule type" value="Genomic_DNA"/>
</dbReference>
<name>A0ABR1MFY6_9PEZI</name>
<evidence type="ECO:0000313" key="2">
    <source>
        <dbReference type="Proteomes" id="UP001365128"/>
    </source>
</evidence>
<keyword evidence="2" id="KW-1185">Reference proteome</keyword>
<dbReference type="Proteomes" id="UP001365128">
    <property type="component" value="Unassembled WGS sequence"/>
</dbReference>
<protein>
    <submittedName>
        <fullName evidence="1">Uncharacterized protein</fullName>
    </submittedName>
</protein>
<sequence length="367" mass="40093">CRPPRSPLLPGQFERACCHAPVRSVRLHDHLLPPLRTRSRPLRVELAAGVAPLPNLPLLPLLPLLPPLLINFVPSCADLQPRPTFLTFLTFLTGQLLGPSPGSGFSELLLPTSLRTRKTTTSTAAILPACWWKSLEASVRTTGFQSASTSSGRPKRHVSSLRHARSIEASRSVETTRYPSTPLPWPWFIHHELSVGIPSSQDGDNSTPRTRCAMSAPLSASPPGLELLALTPDGRKVTVRHCEQRNPGVSSLLASLRRTQSHRLPLRATEPWRLVTPCPFSTRRTSSTVQDLVVESGNPSVGRPIQGLLRYSPNVLNPKAIPLESLAIGIRRPLVSTKKTSKRYNLGGKKRLVGAVSDHGVTRSRVV</sequence>
<reference evidence="1 2" key="1">
    <citation type="submission" date="2024-04" db="EMBL/GenBank/DDBJ databases">
        <title>Phyllosticta paracitricarpa is synonymous to the EU quarantine fungus P. citricarpa based on phylogenomic analyses.</title>
        <authorList>
            <consortium name="Lawrence Berkeley National Laboratory"/>
            <person name="Van Ingen-Buijs V.A."/>
            <person name="Van Westerhoven A.C."/>
            <person name="Haridas S."/>
            <person name="Skiadas P."/>
            <person name="Martin F."/>
            <person name="Groenewald J.Z."/>
            <person name="Crous P.W."/>
            <person name="Seidl M.F."/>
        </authorList>
    </citation>
    <scope>NUCLEOTIDE SEQUENCE [LARGE SCALE GENOMIC DNA]</scope>
    <source>
        <strain evidence="1 2">CBS 122670</strain>
    </source>
</reference>
<accession>A0ABR1MFY6</accession>
<gene>
    <name evidence="1" type="ORF">IWX46DRAFT_655583</name>
</gene>
<comment type="caution">
    <text evidence="1">The sequence shown here is derived from an EMBL/GenBank/DDBJ whole genome shotgun (WGS) entry which is preliminary data.</text>
</comment>
<feature type="non-terminal residue" evidence="1">
    <location>
        <position position="1"/>
    </location>
</feature>
<feature type="non-terminal residue" evidence="1">
    <location>
        <position position="367"/>
    </location>
</feature>
<evidence type="ECO:0000313" key="1">
    <source>
        <dbReference type="EMBL" id="KAK7548224.1"/>
    </source>
</evidence>
<proteinExistence type="predicted"/>